<dbReference type="EMBL" id="JARKHS020000041">
    <property type="protein sequence ID" value="KAK8789195.1"/>
    <property type="molecule type" value="Genomic_DNA"/>
</dbReference>
<keyword evidence="9" id="KW-1185">Reference proteome</keyword>
<feature type="region of interest" description="Disordered" evidence="4">
    <location>
        <begin position="577"/>
        <end position="605"/>
    </location>
</feature>
<sequence length="2375" mass="262704">MHEKHKIPNSYGLRTDTSRHVGFWALTFVAMGTVVLEEYELLGDAKYRAYVNAIDKALRSFDNTSEWADLISALGKLNKVVSSNLRFQVVPRRLTVSKRLAQCMHPALPSGVHLKALESYDLILRAVGPQRLGQELFLYGAGLFPLLAHAAMNVRPTLLALYETHFLPLGERLRPGLNGFLIGVLPGLEEGSEWFERTDKLLLDVCVAVEKSYFYGSLWKCILCNPGIRQAAINFIVSHYNRRLSMEDQLHVIGTDIDCMVQALCASLQDSSILVQRSTLELLLLGFPLHNCQLVHADRVRVCTAAVGVLLRRDMSLNRRLFAWLFGSEGMSTVSVVASSEPVEQSTSPVPESPEPTMATYFHMHSSNLLLEAIKCLFSPSTSRSPVLSSNFSVFWPYRILVSLIDKPETSFILDDILIDVFRSLYIECNLGTVTKSHQEKQANRSNFELIKTANLLFSSLEPNYLWDYVHKCFQGACERASLSASRGATVAKCSEESKVAPVGSGPPSLLEVCVLSEFLLEVISLDTYVETENLPALLLKVAKDLEHYCRALSPEELNGALLLCSRLLSKVQPTLQPNTCSEPPSSLIESSHLTSRQRTSSEKQSASCDEELSLANLITSCVASFQQLFLRFVELWVLVDAGASLRQFGTALISKRAKKDDREKELHGLLQQCLLQEEGGDPYQSIELPVVPPRPSEHTEVPQIKLDAQPGFSSLKDTYAALCQLLVELSSFPATLWTLKAIYFNEGSPHCPDEELLPSWLQQLLMLSCFVEDRDLLLLTLATLLDLLGLARTAAVALEPSLRDGSRALSPGSQATVAMVVMPMVRPWELRTVLERTRLVGLAAGRLWGLLEPGASALHLRAVELLQLLNNLTPEQDGSCEDVLCRALASENDQEQTDAQKRFAILWHLSRDLKFKSTPSNLVRPFDRCLFQMLHSLSRPSGMQRAAAQVWLNHSLMRGDLARLLEPAMMVLLHPDTARISVQHVSVRAGAPTPTAAADAAPAAAHDETSAEGRIFAISSVGGNVIYHVDKTKAGAPCTAGSSAVVTHCNSEKKVLALTSIVGPEKGNGSKVVTRSSNVDVEFPPALESLHQMSLFVNPFGSLTSLASDYGLDCYGYDPPDLSNATRIDGSTFRKTSFDDSEETMSSKEDISQSVVRSILDEILDLATSSDVKDGFDYATQNAFLDDTTRLDMASNAPLGQLTAHPLHTHLLLYCQVFDSQKTLYALSVLKLIVESNPRVALCSMATTSVSSSLSQRGAQLQMLLARHRKSVFGNNFHGELAPEALSGYRSSMFLEVLVSACLYFVRSYYPSLPQTHLTPAELSGNRDVRLLCCELLRLVFSELVAVVRDSGRSFAVYLNDLLTRCKVQKALLHCLVASVYGFQKPTSESDHALTVGIIEFNEKVPDGEGLAEDFQETFQVYLLQLIAALIVFEEKVTAQIGEDGHPGHKPGGDKAAPKMRFQPQMSTLRYQHNVPIPCQAMFGTALLTALRQQHKAHLHAHWLSLVMCALPFAGKSLTQLVLSVASQVCSNLEAAVAAPGAMASSTESEGMSSHPPDYLTLLVEGLTLLCHYCLLPSAAPAAVTTVTQQPPPAPQVLASSANVSQIIYNLIHVFSNTDPHKDLHARDSGGSLDPILSTRRTLLSNLPRLLAALVSVWEAVSREDKDTPHQGPKLAQLWVMGAPKVVKQHILSFLSPISMNYGSNFMAAVAVVWYERRKKSTSVQRKVIPQWSPDQLLLVELVSAIKVLPMDSVVQVVRQVIRQPPPTNHDRKKRVPLEVSMLQFFLAYVQHTPVTQLQESWSSLLGLWKDGLQLTAMPLVQFHLLGLLHEFVQRAPLLEDKKDQKELQDITQKVIEACSTVASASLEQTTWLRRNLAVRPGPQPDIMNSDADAEGDASVTAETTCINNVDSTEQAGGQPSYNSTSYAQYSVQALSVLAEFLAPVLDVVYVSEEKEKVVPLLSGIMFYVTPYLRNHRVHNAPSFRACSQLVSSLSGYQHTRKAWRRDALELLLEPAFFQMDLACLAYWRATVDHLMTNDKTTFRDFLARFAVTQSGSLNIFSSKEQEYESRAQLLKRLAFVLFCSEPDQYQRYMPDIQERLSDSLKLSHVPSVHAQVFLCFRVLLLRMLPQHITSLWPGIITELVQAFLQIEQELSTDTEEFRRNPSSHLRRLQGLDSSWAVSNGLNAHNHPAWLQLYLSACKLLDLAVALPADMLPQFQMYRWAFIGDNAPLSSDGTQSQQEVPSRGQHEFVPHIVRLAALMNKNNPNYEAPSHKSGRPLLSLTSIKSFYDLQGFFNSLVSGSHSRVDIQCAFDNSGAPNTRPTELSKSRSAPDLGSMALGAALPPAEDSVFQTTLQCVERILELDFLEPRLS</sequence>
<dbReference type="GO" id="GO:0006895">
    <property type="term" value="P:Golgi to endosome transport"/>
    <property type="evidence" value="ECO:0007669"/>
    <property type="project" value="InterPro"/>
</dbReference>
<dbReference type="GO" id="GO:0005802">
    <property type="term" value="C:trans-Golgi network"/>
    <property type="evidence" value="ECO:0007669"/>
    <property type="project" value="TreeGrafter"/>
</dbReference>
<dbReference type="Pfam" id="PF24598">
    <property type="entry name" value="DOP1_C"/>
    <property type="match status" value="1"/>
</dbReference>
<dbReference type="SUPFAM" id="SSF48371">
    <property type="entry name" value="ARM repeat"/>
    <property type="match status" value="1"/>
</dbReference>
<keyword evidence="1" id="KW-0813">Transport</keyword>
<accession>A0AAQ4FS15</accession>
<dbReference type="InterPro" id="IPR016024">
    <property type="entry name" value="ARM-type_fold"/>
</dbReference>
<dbReference type="InterPro" id="IPR056457">
    <property type="entry name" value="DOP1_C"/>
</dbReference>
<gene>
    <name evidence="8" type="ORF">V5799_021024</name>
</gene>
<evidence type="ECO:0008006" key="10">
    <source>
        <dbReference type="Google" id="ProtNLM"/>
    </source>
</evidence>
<comment type="caution">
    <text evidence="8">The sequence shown here is derived from an EMBL/GenBank/DDBJ whole genome shotgun (WGS) entry which is preliminary data.</text>
</comment>
<proteinExistence type="inferred from homology"/>
<feature type="domain" description="DOP1 N-terminal" evidence="5">
    <location>
        <begin position="44"/>
        <end position="329"/>
    </location>
</feature>
<reference evidence="8 9" key="1">
    <citation type="journal article" date="2023" name="Arcadia Sci">
        <title>De novo assembly of a long-read Amblyomma americanum tick genome.</title>
        <authorList>
            <person name="Chou S."/>
            <person name="Poskanzer K.E."/>
            <person name="Rollins M."/>
            <person name="Thuy-Boun P.S."/>
        </authorList>
    </citation>
    <scope>NUCLEOTIDE SEQUENCE [LARGE SCALE GENOMIC DNA]</scope>
    <source>
        <strain evidence="8">F_SG_1</strain>
        <tissue evidence="8">Salivary glands</tissue>
    </source>
</reference>
<dbReference type="GO" id="GO:0005829">
    <property type="term" value="C:cytosol"/>
    <property type="evidence" value="ECO:0007669"/>
    <property type="project" value="GOC"/>
</dbReference>
<organism evidence="8 9">
    <name type="scientific">Amblyomma americanum</name>
    <name type="common">Lone star tick</name>
    <dbReference type="NCBI Taxonomy" id="6943"/>
    <lineage>
        <taxon>Eukaryota</taxon>
        <taxon>Metazoa</taxon>
        <taxon>Ecdysozoa</taxon>
        <taxon>Arthropoda</taxon>
        <taxon>Chelicerata</taxon>
        <taxon>Arachnida</taxon>
        <taxon>Acari</taxon>
        <taxon>Parasitiformes</taxon>
        <taxon>Ixodida</taxon>
        <taxon>Ixodoidea</taxon>
        <taxon>Ixodidae</taxon>
        <taxon>Amblyomminae</taxon>
        <taxon>Amblyomma</taxon>
    </lineage>
</organism>
<protein>
    <recommendedName>
        <fullName evidence="10">Dopey</fullName>
    </recommendedName>
</protein>
<dbReference type="InterPro" id="IPR056459">
    <property type="entry name" value="TPR_DOP1"/>
</dbReference>
<evidence type="ECO:0000256" key="4">
    <source>
        <dbReference type="SAM" id="MobiDB-lite"/>
    </source>
</evidence>
<evidence type="ECO:0000313" key="9">
    <source>
        <dbReference type="Proteomes" id="UP001321473"/>
    </source>
</evidence>
<name>A0AAQ4FS15_AMBAM</name>
<keyword evidence="2" id="KW-0653">Protein transport</keyword>
<evidence type="ECO:0000259" key="7">
    <source>
        <dbReference type="Pfam" id="PF24601"/>
    </source>
</evidence>
<dbReference type="PANTHER" id="PTHR14042:SF24">
    <property type="entry name" value="PROTEIN DOPEY-1 HOMOLOG"/>
    <property type="match status" value="1"/>
</dbReference>
<dbReference type="GO" id="GO:0005768">
    <property type="term" value="C:endosome"/>
    <property type="evidence" value="ECO:0007669"/>
    <property type="project" value="TreeGrafter"/>
</dbReference>
<dbReference type="Proteomes" id="UP001321473">
    <property type="component" value="Unassembled WGS sequence"/>
</dbReference>
<dbReference type="InterPro" id="IPR040314">
    <property type="entry name" value="DOP1"/>
</dbReference>
<evidence type="ECO:0000259" key="6">
    <source>
        <dbReference type="Pfam" id="PF24598"/>
    </source>
</evidence>
<evidence type="ECO:0000256" key="3">
    <source>
        <dbReference type="ARBA" id="ARBA00046326"/>
    </source>
</evidence>
<comment type="similarity">
    <text evidence="3">Belongs to the DOP1 family.</text>
</comment>
<dbReference type="InterPro" id="IPR007249">
    <property type="entry name" value="DOP1_N"/>
</dbReference>
<dbReference type="GO" id="GO:0015031">
    <property type="term" value="P:protein transport"/>
    <property type="evidence" value="ECO:0007669"/>
    <property type="project" value="UniProtKB-KW"/>
</dbReference>
<evidence type="ECO:0000259" key="5">
    <source>
        <dbReference type="Pfam" id="PF04118"/>
    </source>
</evidence>
<feature type="domain" description="DOP1-like C-terminal" evidence="6">
    <location>
        <begin position="1786"/>
        <end position="2301"/>
    </location>
</feature>
<dbReference type="Pfam" id="PF04118">
    <property type="entry name" value="Dopey_N"/>
    <property type="match status" value="1"/>
</dbReference>
<dbReference type="PANTHER" id="PTHR14042">
    <property type="entry name" value="DOPEY-RELATED"/>
    <property type="match status" value="1"/>
</dbReference>
<evidence type="ECO:0000256" key="1">
    <source>
        <dbReference type="ARBA" id="ARBA00022448"/>
    </source>
</evidence>
<dbReference type="Pfam" id="PF24601">
    <property type="entry name" value="TPR_DOP1"/>
    <property type="match status" value="1"/>
</dbReference>
<feature type="domain" description="DOP1-like TPR" evidence="7">
    <location>
        <begin position="1206"/>
        <end position="1577"/>
    </location>
</feature>
<evidence type="ECO:0000313" key="8">
    <source>
        <dbReference type="EMBL" id="KAK8789195.1"/>
    </source>
</evidence>
<evidence type="ECO:0000256" key="2">
    <source>
        <dbReference type="ARBA" id="ARBA00022927"/>
    </source>
</evidence>